<proteinExistence type="predicted"/>
<reference evidence="1" key="2">
    <citation type="submission" date="2025-08" db="UniProtKB">
        <authorList>
            <consortium name="Ensembl"/>
        </authorList>
    </citation>
    <scope>IDENTIFICATION</scope>
</reference>
<reference evidence="1 2" key="1">
    <citation type="submission" date="2020-02" db="EMBL/GenBank/DDBJ databases">
        <title>Esox lucius (northern pike) genome, fEsoLuc1, primary haplotype.</title>
        <authorList>
            <person name="Myers G."/>
            <person name="Karagic N."/>
            <person name="Meyer A."/>
            <person name="Pippel M."/>
            <person name="Reichard M."/>
            <person name="Winkler S."/>
            <person name="Tracey A."/>
            <person name="Sims Y."/>
            <person name="Howe K."/>
            <person name="Rhie A."/>
            <person name="Formenti G."/>
            <person name="Durbin R."/>
            <person name="Fedrigo O."/>
            <person name="Jarvis E.D."/>
        </authorList>
    </citation>
    <scope>NUCLEOTIDE SEQUENCE [LARGE SCALE GENOMIC DNA]</scope>
</reference>
<evidence type="ECO:0000313" key="2">
    <source>
        <dbReference type="Proteomes" id="UP000265140"/>
    </source>
</evidence>
<evidence type="ECO:0000313" key="1">
    <source>
        <dbReference type="Ensembl" id="ENSELUP00000096173.1"/>
    </source>
</evidence>
<dbReference type="PANTHER" id="PTHR38564">
    <property type="entry name" value="SI:CH73-250A16.5-RELATED"/>
    <property type="match status" value="1"/>
</dbReference>
<organism evidence="1 2">
    <name type="scientific">Esox lucius</name>
    <name type="common">Northern pike</name>
    <dbReference type="NCBI Taxonomy" id="8010"/>
    <lineage>
        <taxon>Eukaryota</taxon>
        <taxon>Metazoa</taxon>
        <taxon>Chordata</taxon>
        <taxon>Craniata</taxon>
        <taxon>Vertebrata</taxon>
        <taxon>Euteleostomi</taxon>
        <taxon>Actinopterygii</taxon>
        <taxon>Neopterygii</taxon>
        <taxon>Teleostei</taxon>
        <taxon>Protacanthopterygii</taxon>
        <taxon>Esociformes</taxon>
        <taxon>Esocidae</taxon>
        <taxon>Esox</taxon>
    </lineage>
</organism>
<keyword evidence="2" id="KW-1185">Reference proteome</keyword>
<dbReference type="Ensembl" id="ENSELUT00000098323.1">
    <property type="protein sequence ID" value="ENSELUP00000096173.1"/>
    <property type="gene ID" value="ENSELUG00000035782.1"/>
</dbReference>
<reference evidence="1" key="3">
    <citation type="submission" date="2025-09" db="UniProtKB">
        <authorList>
            <consortium name="Ensembl"/>
        </authorList>
    </citation>
    <scope>IDENTIFICATION</scope>
</reference>
<sequence length="106" mass="11468">MIPQLESVTPLVVKATKTSPSTMNMSNLTLTMSPIEDPSICRVTGDAISESWTSPLDNGMNYCSLEDLIIGSGLNNTLGFKEFTSNWICLGYTLGSCTVTSLNRKI</sequence>
<dbReference type="PANTHER" id="PTHR38564:SF2">
    <property type="entry name" value="WU:FC46H12 PRECURSOR"/>
    <property type="match status" value="1"/>
</dbReference>
<dbReference type="Proteomes" id="UP000265140">
    <property type="component" value="Chromosome 3"/>
</dbReference>
<dbReference type="GeneTree" id="ENSGT01150000290720"/>
<dbReference type="AlphaFoldDB" id="A0AAY5L4E0"/>
<name>A0AAY5L4E0_ESOLU</name>
<protein>
    <submittedName>
        <fullName evidence="1">Uncharacterized protein</fullName>
    </submittedName>
</protein>
<accession>A0AAY5L4E0</accession>